<organism evidence="1 2">
    <name type="scientific">Tetragenococcus muriaticus PMC-11-5</name>
    <dbReference type="NCBI Taxonomy" id="1302649"/>
    <lineage>
        <taxon>Bacteria</taxon>
        <taxon>Bacillati</taxon>
        <taxon>Bacillota</taxon>
        <taxon>Bacilli</taxon>
        <taxon>Lactobacillales</taxon>
        <taxon>Enterococcaceae</taxon>
        <taxon>Tetragenococcus</taxon>
    </lineage>
</organism>
<name>A0A091C9C9_9ENTE</name>
<evidence type="ECO:0000313" key="1">
    <source>
        <dbReference type="EMBL" id="KFN93699.1"/>
    </source>
</evidence>
<accession>A0A091C9C9</accession>
<dbReference type="SUPFAM" id="SSF55729">
    <property type="entry name" value="Acyl-CoA N-acyltransferases (Nat)"/>
    <property type="match status" value="1"/>
</dbReference>
<dbReference type="EMBL" id="JPVU01000019">
    <property type="protein sequence ID" value="KFN93699.1"/>
    <property type="molecule type" value="Genomic_DNA"/>
</dbReference>
<reference evidence="1 2" key="1">
    <citation type="submission" date="2014-08" db="EMBL/GenBank/DDBJ databases">
        <title>Genome sequence of Tetragenococcus muriaticus.</title>
        <authorList>
            <person name="Chuea-nongthon C."/>
            <person name="Rodtong S."/>
            <person name="Yongsawatdigul J."/>
            <person name="Steele J.L."/>
            <person name="Liu X.-y."/>
            <person name="Speers J."/>
            <person name="Glasner J.D."/>
            <person name="Neeno-Eckwall E.C."/>
        </authorList>
    </citation>
    <scope>NUCLEOTIDE SEQUENCE [LARGE SCALE GENOMIC DNA]</scope>
    <source>
        <strain evidence="1 2">PMC-11-5</strain>
    </source>
</reference>
<gene>
    <name evidence="1" type="ORF">TMUPMC115_0122</name>
</gene>
<evidence type="ECO:0000313" key="2">
    <source>
        <dbReference type="Proteomes" id="UP000029380"/>
    </source>
</evidence>
<proteinExistence type="predicted"/>
<dbReference type="Proteomes" id="UP000029380">
    <property type="component" value="Unassembled WGS sequence"/>
</dbReference>
<sequence length="44" mass="5139">MLYTQARNYSAIAMYKKLGYTFVPGTKDFEKEIHILKDLAKRKG</sequence>
<dbReference type="AlphaFoldDB" id="A0A091C9C9"/>
<comment type="caution">
    <text evidence="1">The sequence shown here is derived from an EMBL/GenBank/DDBJ whole genome shotgun (WGS) entry which is preliminary data.</text>
</comment>
<protein>
    <recommendedName>
        <fullName evidence="3">GNAT family acetyltransferase</fullName>
    </recommendedName>
</protein>
<evidence type="ECO:0008006" key="3">
    <source>
        <dbReference type="Google" id="ProtNLM"/>
    </source>
</evidence>
<dbReference type="PATRIC" id="fig|1302649.3.peg.123"/>
<dbReference type="InterPro" id="IPR016181">
    <property type="entry name" value="Acyl_CoA_acyltransferase"/>
</dbReference>